<dbReference type="HOGENOM" id="CLU_582734_0_0_1"/>
<feature type="transmembrane region" description="Helical" evidence="1">
    <location>
        <begin position="391"/>
        <end position="424"/>
    </location>
</feature>
<dbReference type="Proteomes" id="UP000054538">
    <property type="component" value="Unassembled WGS sequence"/>
</dbReference>
<name>A0A0D0D2S0_9AGAM</name>
<reference evidence="3 4" key="1">
    <citation type="submission" date="2014-04" db="EMBL/GenBank/DDBJ databases">
        <authorList>
            <consortium name="DOE Joint Genome Institute"/>
            <person name="Kuo A."/>
            <person name="Kohler A."/>
            <person name="Jargeat P."/>
            <person name="Nagy L.G."/>
            <person name="Floudas D."/>
            <person name="Copeland A."/>
            <person name="Barry K.W."/>
            <person name="Cichocki N."/>
            <person name="Veneault-Fourrey C."/>
            <person name="LaButti K."/>
            <person name="Lindquist E.A."/>
            <person name="Lipzen A."/>
            <person name="Lundell T."/>
            <person name="Morin E."/>
            <person name="Murat C."/>
            <person name="Sun H."/>
            <person name="Tunlid A."/>
            <person name="Henrissat B."/>
            <person name="Grigoriev I.V."/>
            <person name="Hibbett D.S."/>
            <person name="Martin F."/>
            <person name="Nordberg H.P."/>
            <person name="Cantor M.N."/>
            <person name="Hua S.X."/>
        </authorList>
    </citation>
    <scope>NUCLEOTIDE SEQUENCE [LARGE SCALE GENOMIC DNA]</scope>
    <source>
        <strain evidence="3 4">Ve08.2h10</strain>
    </source>
</reference>
<feature type="domain" description="C2" evidence="2">
    <location>
        <begin position="1"/>
        <end position="105"/>
    </location>
</feature>
<keyword evidence="4" id="KW-1185">Reference proteome</keyword>
<evidence type="ECO:0000259" key="2">
    <source>
        <dbReference type="PROSITE" id="PS50004"/>
    </source>
</evidence>
<keyword evidence="1" id="KW-1133">Transmembrane helix</keyword>
<evidence type="ECO:0000313" key="4">
    <source>
        <dbReference type="Proteomes" id="UP000054538"/>
    </source>
</evidence>
<dbReference type="EMBL" id="KN825638">
    <property type="protein sequence ID" value="KIK82333.1"/>
    <property type="molecule type" value="Genomic_DNA"/>
</dbReference>
<reference evidence="4" key="2">
    <citation type="submission" date="2015-01" db="EMBL/GenBank/DDBJ databases">
        <title>Evolutionary Origins and Diversification of the Mycorrhizal Mutualists.</title>
        <authorList>
            <consortium name="DOE Joint Genome Institute"/>
            <consortium name="Mycorrhizal Genomics Consortium"/>
            <person name="Kohler A."/>
            <person name="Kuo A."/>
            <person name="Nagy L.G."/>
            <person name="Floudas D."/>
            <person name="Copeland A."/>
            <person name="Barry K.W."/>
            <person name="Cichocki N."/>
            <person name="Veneault-Fourrey C."/>
            <person name="LaButti K."/>
            <person name="Lindquist E.A."/>
            <person name="Lipzen A."/>
            <person name="Lundell T."/>
            <person name="Morin E."/>
            <person name="Murat C."/>
            <person name="Riley R."/>
            <person name="Ohm R."/>
            <person name="Sun H."/>
            <person name="Tunlid A."/>
            <person name="Henrissat B."/>
            <person name="Grigoriev I.V."/>
            <person name="Hibbett D.S."/>
            <person name="Martin F."/>
        </authorList>
    </citation>
    <scope>NUCLEOTIDE SEQUENCE [LARGE SCALE GENOMIC DNA]</scope>
    <source>
        <strain evidence="4">Ve08.2h10</strain>
    </source>
</reference>
<accession>A0A0D0D2S0</accession>
<keyword evidence="1" id="KW-0472">Membrane</keyword>
<dbReference type="InterPro" id="IPR000008">
    <property type="entry name" value="C2_dom"/>
</dbReference>
<feature type="transmembrane region" description="Helical" evidence="1">
    <location>
        <begin position="350"/>
        <end position="370"/>
    </location>
</feature>
<dbReference type="InterPro" id="IPR035892">
    <property type="entry name" value="C2_domain_sf"/>
</dbReference>
<dbReference type="OrthoDB" id="2642524at2759"/>
<dbReference type="InParanoid" id="A0A0D0D2S0"/>
<dbReference type="STRING" id="930991.A0A0D0D2S0"/>
<dbReference type="PROSITE" id="PS50004">
    <property type="entry name" value="C2"/>
    <property type="match status" value="1"/>
</dbReference>
<keyword evidence="1" id="KW-0812">Transmembrane</keyword>
<sequence length="485" mass="53308">MSESHLPIVRAHGLEHLRTEKSWRPIVTVAVGDHQCHELNLGSDGQNPNLKQYFAFHEIDASSRLDISVYHRASSKKKSKKRNLVANAGCTLQELARLQAQQQCVEIKLNCVSRHQRGTNKGRVAAALLIARFEIPEFRSVAMTHSKGGACESDILTDEGRLLFLLVGDLNVIFALGYCSSPTASESSAEPTFTWPEAPSHPESAIRASAGYWSDSDGARSEDERGPLLKHPVNEPIFVPHSSDAKESDQPLGRKDSILWFAASMLPIYTEAIATNQNVSSIDSIVDSFSPYRALRDARVDSDYERVLTKLQAEWSFVGASLVALAGLEAAVFGFSSGSLFTVDSIAKRAIAMGSVASGIGLSIDAWFLLIYSGADSTKFQKMALDVYGKYLFFCISARLPALCMFASAFALMTFLLAVAWSAWPNAVLVMSFVAGMLISLQFIVYGLHCVVVFIVEVVKGIRRGFLRCFKWIRPPPPDVVEKHR</sequence>
<protein>
    <submittedName>
        <fullName evidence="3">Unplaced genomic scaffold scaffold_816, whole genome shotgun sequence</fullName>
    </submittedName>
</protein>
<organism evidence="3 4">
    <name type="scientific">Paxillus rubicundulus Ve08.2h10</name>
    <dbReference type="NCBI Taxonomy" id="930991"/>
    <lineage>
        <taxon>Eukaryota</taxon>
        <taxon>Fungi</taxon>
        <taxon>Dikarya</taxon>
        <taxon>Basidiomycota</taxon>
        <taxon>Agaricomycotina</taxon>
        <taxon>Agaricomycetes</taxon>
        <taxon>Agaricomycetidae</taxon>
        <taxon>Boletales</taxon>
        <taxon>Paxilineae</taxon>
        <taxon>Paxillaceae</taxon>
        <taxon>Paxillus</taxon>
    </lineage>
</organism>
<dbReference type="AlphaFoldDB" id="A0A0D0D2S0"/>
<evidence type="ECO:0000256" key="1">
    <source>
        <dbReference type="SAM" id="Phobius"/>
    </source>
</evidence>
<feature type="transmembrane region" description="Helical" evidence="1">
    <location>
        <begin position="430"/>
        <end position="456"/>
    </location>
</feature>
<evidence type="ECO:0000313" key="3">
    <source>
        <dbReference type="EMBL" id="KIK82333.1"/>
    </source>
</evidence>
<feature type="transmembrane region" description="Helical" evidence="1">
    <location>
        <begin position="315"/>
        <end position="338"/>
    </location>
</feature>
<proteinExistence type="predicted"/>
<dbReference type="Gene3D" id="2.60.40.150">
    <property type="entry name" value="C2 domain"/>
    <property type="match status" value="1"/>
</dbReference>
<gene>
    <name evidence="3" type="ORF">PAXRUDRAFT_35589</name>
</gene>